<dbReference type="PANTHER" id="PTHR23403:SF1">
    <property type="entry name" value="TREHALASE"/>
    <property type="match status" value="1"/>
</dbReference>
<organism evidence="7 8">
    <name type="scientific">Eimeria brunetti</name>
    <dbReference type="NCBI Taxonomy" id="51314"/>
    <lineage>
        <taxon>Eukaryota</taxon>
        <taxon>Sar</taxon>
        <taxon>Alveolata</taxon>
        <taxon>Apicomplexa</taxon>
        <taxon>Conoidasida</taxon>
        <taxon>Coccidia</taxon>
        <taxon>Eucoccidiorida</taxon>
        <taxon>Eimeriorina</taxon>
        <taxon>Eimeriidae</taxon>
        <taxon>Eimeria</taxon>
    </lineage>
</organism>
<sequence>MGNTTAVSLDRNEFPVKVKRNITFVDEIVCSDGPVFHGKPALHARLIDQWYMAISRICGKFDLKDLADLVMKAPIPVIVKRFESMRHNARAQDLGRIFRDCFCPGFPDVIKWTPPDLPEKIPAWLMDNWPQASNAASGTGIYEGDTHHQQKSFSRIPLSASAEHACDWPGVLQPFLRRGSTTSSTTAEFTRCEENEFALNIILLWEKLGRKTLPVFVYDLPMTDDAGYYETGSSLVDVPWGFIIPGGRFREMYYWDSYWTIRGLLYSGMVSTARGIILNFTDLIRRFGFIPNGTRSYYLTRSQPPVFSMMLSVYYAFTGDTELIRNTYMDVQNEYLYWLEGEARQVCVTVACVDVSVRKRH</sequence>
<keyword evidence="8" id="KW-1185">Reference proteome</keyword>
<dbReference type="PROSITE" id="PS00927">
    <property type="entry name" value="TREHALASE_1"/>
    <property type="match status" value="1"/>
</dbReference>
<dbReference type="GO" id="GO:0005993">
    <property type="term" value="P:trehalose catabolic process"/>
    <property type="evidence" value="ECO:0007669"/>
    <property type="project" value="TreeGrafter"/>
</dbReference>
<dbReference type="InterPro" id="IPR008928">
    <property type="entry name" value="6-hairpin_glycosidase_sf"/>
</dbReference>
<comment type="similarity">
    <text evidence="1">Belongs to the glycosyl hydrolase 37 family.</text>
</comment>
<dbReference type="EC" id="3.2.1.28" evidence="2"/>
<keyword evidence="4" id="KW-0326">Glycosidase</keyword>
<protein>
    <recommendedName>
        <fullName evidence="2">alpha,alpha-trehalase</fullName>
        <ecNumber evidence="2">3.2.1.28</ecNumber>
    </recommendedName>
    <alternativeName>
        <fullName evidence="5">Alpha,alpha-trehalase</fullName>
    </alternativeName>
    <alternativeName>
        <fullName evidence="6">Alpha,alpha-trehalose glucohydrolase</fullName>
    </alternativeName>
</protein>
<dbReference type="GO" id="GO:0004555">
    <property type="term" value="F:alpha,alpha-trehalase activity"/>
    <property type="evidence" value="ECO:0007669"/>
    <property type="project" value="UniProtKB-EC"/>
</dbReference>
<dbReference type="Pfam" id="PF01204">
    <property type="entry name" value="Trehalase"/>
    <property type="match status" value="1"/>
</dbReference>
<evidence type="ECO:0000313" key="7">
    <source>
        <dbReference type="EMBL" id="CDJ45842.1"/>
    </source>
</evidence>
<reference evidence="7" key="1">
    <citation type="submission" date="2013-10" db="EMBL/GenBank/DDBJ databases">
        <title>Genomic analysis of the causative agents of coccidiosis in chickens.</title>
        <authorList>
            <person name="Reid A.J."/>
            <person name="Blake D."/>
            <person name="Billington K."/>
            <person name="Browne H."/>
            <person name="Dunn M."/>
            <person name="Hung S."/>
            <person name="Kawahara F."/>
            <person name="Miranda-Saavedra D."/>
            <person name="Mourier T."/>
            <person name="Nagra H."/>
            <person name="Otto T.D."/>
            <person name="Rawlings N."/>
            <person name="Sanchez A."/>
            <person name="Sanders M."/>
            <person name="Subramaniam C."/>
            <person name="Tay Y."/>
            <person name="Dear P."/>
            <person name="Doerig C."/>
            <person name="Gruber A."/>
            <person name="Parkinson J."/>
            <person name="Shirley M."/>
            <person name="Wan K.L."/>
            <person name="Berriman M."/>
            <person name="Tomley F."/>
            <person name="Pain A."/>
        </authorList>
    </citation>
    <scope>NUCLEOTIDE SEQUENCE [LARGE SCALE GENOMIC DNA]</scope>
    <source>
        <strain evidence="7">Houghton</strain>
    </source>
</reference>
<reference evidence="7" key="2">
    <citation type="submission" date="2013-10" db="EMBL/GenBank/DDBJ databases">
        <authorList>
            <person name="Aslett M."/>
        </authorList>
    </citation>
    <scope>NUCLEOTIDE SEQUENCE [LARGE SCALE GENOMIC DNA]</scope>
    <source>
        <strain evidence="7">Houghton</strain>
    </source>
</reference>
<dbReference type="SUPFAM" id="SSF48208">
    <property type="entry name" value="Six-hairpin glycosidases"/>
    <property type="match status" value="1"/>
</dbReference>
<dbReference type="Gene3D" id="1.50.10.10">
    <property type="match status" value="1"/>
</dbReference>
<dbReference type="AlphaFoldDB" id="U6L608"/>
<dbReference type="PANTHER" id="PTHR23403">
    <property type="entry name" value="TREHALASE"/>
    <property type="match status" value="1"/>
</dbReference>
<evidence type="ECO:0000256" key="1">
    <source>
        <dbReference type="ARBA" id="ARBA00005615"/>
    </source>
</evidence>
<evidence type="ECO:0000256" key="5">
    <source>
        <dbReference type="ARBA" id="ARBA00030473"/>
    </source>
</evidence>
<dbReference type="OrthoDB" id="3542292at2759"/>
<evidence type="ECO:0000256" key="6">
    <source>
        <dbReference type="ARBA" id="ARBA00031637"/>
    </source>
</evidence>
<evidence type="ECO:0000256" key="2">
    <source>
        <dbReference type="ARBA" id="ARBA00012757"/>
    </source>
</evidence>
<evidence type="ECO:0000256" key="4">
    <source>
        <dbReference type="ARBA" id="ARBA00023295"/>
    </source>
</evidence>
<proteinExistence type="inferred from homology"/>
<dbReference type="VEuPathDB" id="ToxoDB:EBH_0009990"/>
<evidence type="ECO:0000256" key="3">
    <source>
        <dbReference type="ARBA" id="ARBA00022801"/>
    </source>
</evidence>
<dbReference type="InterPro" id="IPR018232">
    <property type="entry name" value="Glyco_hydro_37_CS"/>
</dbReference>
<accession>U6L608</accession>
<dbReference type="InterPro" id="IPR012341">
    <property type="entry name" value="6hp_glycosidase-like_sf"/>
</dbReference>
<name>U6L608_9EIME</name>
<gene>
    <name evidence="7" type="ORF">EBH_0009990</name>
</gene>
<dbReference type="EMBL" id="HG710214">
    <property type="protein sequence ID" value="CDJ45842.1"/>
    <property type="molecule type" value="Genomic_DNA"/>
</dbReference>
<dbReference type="InterPro" id="IPR001661">
    <property type="entry name" value="Glyco_hydro_37"/>
</dbReference>
<evidence type="ECO:0000313" key="8">
    <source>
        <dbReference type="Proteomes" id="UP000030750"/>
    </source>
</evidence>
<dbReference type="Proteomes" id="UP000030750">
    <property type="component" value="Unassembled WGS sequence"/>
</dbReference>
<keyword evidence="3" id="KW-0378">Hydrolase</keyword>